<evidence type="ECO:0000313" key="9">
    <source>
        <dbReference type="Proteomes" id="UP000824115"/>
    </source>
</evidence>
<dbReference type="SUPFAM" id="SSF54211">
    <property type="entry name" value="Ribosomal protein S5 domain 2-like"/>
    <property type="match status" value="1"/>
</dbReference>
<evidence type="ECO:0000256" key="2">
    <source>
        <dbReference type="ARBA" id="ARBA00022694"/>
    </source>
</evidence>
<dbReference type="InterPro" id="IPR014721">
    <property type="entry name" value="Ribsml_uS5_D2-typ_fold_subgr"/>
</dbReference>
<evidence type="ECO:0000256" key="5">
    <source>
        <dbReference type="ARBA" id="ARBA00022801"/>
    </source>
</evidence>
<organism evidence="8 9">
    <name type="scientific">Candidatus Coprenecus stercoravium</name>
    <dbReference type="NCBI Taxonomy" id="2840735"/>
    <lineage>
        <taxon>Bacteria</taxon>
        <taxon>Pseudomonadati</taxon>
        <taxon>Bacteroidota</taxon>
        <taxon>Bacteroidia</taxon>
        <taxon>Bacteroidales</taxon>
        <taxon>Rikenellaceae</taxon>
        <taxon>Rikenellaceae incertae sedis</taxon>
        <taxon>Candidatus Coprenecus</taxon>
    </lineage>
</organism>
<dbReference type="InterPro" id="IPR020539">
    <property type="entry name" value="RNase_P_CS"/>
</dbReference>
<gene>
    <name evidence="8" type="primary">rnpA</name>
    <name evidence="8" type="ORF">IAC04_06690</name>
</gene>
<reference evidence="8" key="1">
    <citation type="journal article" date="2021" name="PeerJ">
        <title>Extensive microbial diversity within the chicken gut microbiome revealed by metagenomics and culture.</title>
        <authorList>
            <person name="Gilroy R."/>
            <person name="Ravi A."/>
            <person name="Getino M."/>
            <person name="Pursley I."/>
            <person name="Horton D.L."/>
            <person name="Alikhan N.F."/>
            <person name="Baker D."/>
            <person name="Gharbi K."/>
            <person name="Hall N."/>
            <person name="Watson M."/>
            <person name="Adriaenssens E.M."/>
            <person name="Foster-Nyarko E."/>
            <person name="Jarju S."/>
            <person name="Secka A."/>
            <person name="Antonio M."/>
            <person name="Oren A."/>
            <person name="Chaudhuri R.R."/>
            <person name="La Ragione R."/>
            <person name="Hildebrand F."/>
            <person name="Pallen M.J."/>
        </authorList>
    </citation>
    <scope>NUCLEOTIDE SEQUENCE</scope>
    <source>
        <strain evidence="8">Gambia16-554</strain>
    </source>
</reference>
<dbReference type="Pfam" id="PF00825">
    <property type="entry name" value="Ribonuclease_P"/>
    <property type="match status" value="1"/>
</dbReference>
<evidence type="ECO:0000313" key="8">
    <source>
        <dbReference type="EMBL" id="HIZ86160.1"/>
    </source>
</evidence>
<dbReference type="AlphaFoldDB" id="A0A9D2GRL6"/>
<dbReference type="Proteomes" id="UP000824115">
    <property type="component" value="Unassembled WGS sequence"/>
</dbReference>
<keyword evidence="3" id="KW-0540">Nuclease</keyword>
<protein>
    <recommendedName>
        <fullName evidence="7">Ribonuclease P protein component</fullName>
        <ecNumber evidence="7">3.1.26.5</ecNumber>
    </recommendedName>
</protein>
<comment type="caution">
    <text evidence="8">The sequence shown here is derived from an EMBL/GenBank/DDBJ whole genome shotgun (WGS) entry which is preliminary data.</text>
</comment>
<dbReference type="PROSITE" id="PS00648">
    <property type="entry name" value="RIBONUCLEASE_P"/>
    <property type="match status" value="1"/>
</dbReference>
<evidence type="ECO:0000256" key="6">
    <source>
        <dbReference type="ARBA" id="ARBA00022884"/>
    </source>
</evidence>
<accession>A0A9D2GRL6</accession>
<dbReference type="InterPro" id="IPR020568">
    <property type="entry name" value="Ribosomal_Su5_D2-typ_SF"/>
</dbReference>
<keyword evidence="5 8" id="KW-0378">Hydrolase</keyword>
<reference evidence="8" key="2">
    <citation type="submission" date="2021-04" db="EMBL/GenBank/DDBJ databases">
        <authorList>
            <person name="Gilroy R."/>
        </authorList>
    </citation>
    <scope>NUCLEOTIDE SEQUENCE</scope>
    <source>
        <strain evidence="8">Gambia16-554</strain>
    </source>
</reference>
<keyword evidence="2" id="KW-0819">tRNA processing</keyword>
<proteinExistence type="predicted"/>
<name>A0A9D2GRL6_9BACT</name>
<dbReference type="Gene3D" id="3.30.230.10">
    <property type="match status" value="1"/>
</dbReference>
<dbReference type="GO" id="GO:0000049">
    <property type="term" value="F:tRNA binding"/>
    <property type="evidence" value="ECO:0007669"/>
    <property type="project" value="InterPro"/>
</dbReference>
<keyword evidence="4" id="KW-0255">Endonuclease</keyword>
<comment type="function">
    <text evidence="1">RNaseP catalyzes the removal of the 5'-leader sequence from pre-tRNA to produce the mature 5'-terminus. It can also cleave other RNA substrates such as 4.5S RNA. The protein component plays an auxiliary but essential role in vivo by binding to the 5'-leader sequence and broadening the substrate specificity of the ribozyme.</text>
</comment>
<dbReference type="GO" id="GO:0004526">
    <property type="term" value="F:ribonuclease P activity"/>
    <property type="evidence" value="ECO:0007669"/>
    <property type="project" value="UniProtKB-UniRule"/>
</dbReference>
<dbReference type="EMBL" id="DXAW01000114">
    <property type="protein sequence ID" value="HIZ86160.1"/>
    <property type="molecule type" value="Genomic_DNA"/>
</dbReference>
<evidence type="ECO:0000256" key="4">
    <source>
        <dbReference type="ARBA" id="ARBA00022759"/>
    </source>
</evidence>
<keyword evidence="6" id="KW-0694">RNA-binding</keyword>
<dbReference type="NCBIfam" id="TIGR00188">
    <property type="entry name" value="rnpA"/>
    <property type="match status" value="1"/>
</dbReference>
<dbReference type="PANTHER" id="PTHR33992:SF1">
    <property type="entry name" value="RIBONUCLEASE P PROTEIN COMPONENT"/>
    <property type="match status" value="1"/>
</dbReference>
<dbReference type="GO" id="GO:0042781">
    <property type="term" value="F:3'-tRNA processing endoribonuclease activity"/>
    <property type="evidence" value="ECO:0007669"/>
    <property type="project" value="TreeGrafter"/>
</dbReference>
<dbReference type="PANTHER" id="PTHR33992">
    <property type="entry name" value="RIBONUCLEASE P PROTEIN COMPONENT"/>
    <property type="match status" value="1"/>
</dbReference>
<dbReference type="GO" id="GO:0030677">
    <property type="term" value="C:ribonuclease P complex"/>
    <property type="evidence" value="ECO:0007669"/>
    <property type="project" value="TreeGrafter"/>
</dbReference>
<sequence length="105" mass="12095">MTKVERLHTEGKKYYSYPYRLYVLDNTDGDADETVISVPKKIFKRAVKRNLVRRRTREALRHIKKECPDFAGKDILMVYTANEILEYGKIAECLSNALAKVAQGA</sequence>
<evidence type="ECO:0000256" key="3">
    <source>
        <dbReference type="ARBA" id="ARBA00022722"/>
    </source>
</evidence>
<dbReference type="InterPro" id="IPR000100">
    <property type="entry name" value="RNase_P"/>
</dbReference>
<evidence type="ECO:0000256" key="7">
    <source>
        <dbReference type="NCBIfam" id="TIGR00188"/>
    </source>
</evidence>
<dbReference type="EC" id="3.1.26.5" evidence="7"/>
<evidence type="ECO:0000256" key="1">
    <source>
        <dbReference type="ARBA" id="ARBA00002663"/>
    </source>
</evidence>